<dbReference type="InterPro" id="IPR011990">
    <property type="entry name" value="TPR-like_helical_dom_sf"/>
</dbReference>
<gene>
    <name evidence="9" type="ORF">I2H31_08640</name>
</gene>
<keyword evidence="4" id="KW-0472">Membrane</keyword>
<keyword evidence="5" id="KW-0998">Cell outer membrane</keyword>
<evidence type="ECO:0000256" key="2">
    <source>
        <dbReference type="ARBA" id="ARBA00006275"/>
    </source>
</evidence>
<evidence type="ECO:0000313" key="10">
    <source>
        <dbReference type="Proteomes" id="UP000618931"/>
    </source>
</evidence>
<dbReference type="SUPFAM" id="SSF48452">
    <property type="entry name" value="TPR-like"/>
    <property type="match status" value="1"/>
</dbReference>
<evidence type="ECO:0000256" key="6">
    <source>
        <dbReference type="SAM" id="SignalP"/>
    </source>
</evidence>
<reference evidence="9 10" key="1">
    <citation type="submission" date="2020-11" db="EMBL/GenBank/DDBJ databases">
        <authorList>
            <person name="Kim M.K."/>
        </authorList>
    </citation>
    <scope>NUCLEOTIDE SEQUENCE [LARGE SCALE GENOMIC DNA]</scope>
    <source>
        <strain evidence="9 10">BT662</strain>
    </source>
</reference>
<dbReference type="InterPro" id="IPR033985">
    <property type="entry name" value="SusD-like_N"/>
</dbReference>
<evidence type="ECO:0000256" key="5">
    <source>
        <dbReference type="ARBA" id="ARBA00023237"/>
    </source>
</evidence>
<feature type="domain" description="SusD-like N-terminal" evidence="8">
    <location>
        <begin position="43"/>
        <end position="222"/>
    </location>
</feature>
<accession>A0ABS0I2K4</accession>
<feature type="chain" id="PRO_5046974775" evidence="6">
    <location>
        <begin position="23"/>
        <end position="507"/>
    </location>
</feature>
<comment type="caution">
    <text evidence="9">The sequence shown here is derived from an EMBL/GenBank/DDBJ whole genome shotgun (WGS) entry which is preliminary data.</text>
</comment>
<feature type="domain" description="RagB/SusD" evidence="7">
    <location>
        <begin position="364"/>
        <end position="507"/>
    </location>
</feature>
<dbReference type="InterPro" id="IPR012944">
    <property type="entry name" value="SusD_RagB_dom"/>
</dbReference>
<feature type="signal peptide" evidence="6">
    <location>
        <begin position="1"/>
        <end position="22"/>
    </location>
</feature>
<evidence type="ECO:0000256" key="3">
    <source>
        <dbReference type="ARBA" id="ARBA00022729"/>
    </source>
</evidence>
<sequence>MKKTLLCALAAALLVASTGCEKDLDQSPISSGSVPTFYKSADDFTQAMNAAYSSLRDYPDRQLTMAETRSDNIYGVSTQGIRTWEPINNFSTAIASNEYPAGTWTADYTGIYRCNILLDQLAANGSVLTPALRTRYEGEAKFLRALYYLDLVRYFGKVPLIDHALEPQVVAKINRSPVADVYGLIIADLTTASASLAPSYTGADVGRATSWAAKGLLGLVYLTRSGPTYGIEGPGLDSHEYDKAYALFNDITTNGPYQFATGTNAYANIFSYTNENNKEVLFDVQYISGGVGQGASYPSILVTNNYFNSIGVGTTFGTGDELRPASNNLLSTFAAGDVRKTFSLQQGYTTTTAPILTEPRAAFKKYINGALRGTTRTDWPINFIVMRYTDVLMMKAEAILKGGGGAPADVDAIMSQVRARAGLTGTVTGTTYAQLMEERRREFVGEGLRWHDLVRSGNAVNILNAWIAQDDVSKRMRSPLNANDLLYPVPQAELAASAYLYEQNPGY</sequence>
<proteinExistence type="inferred from homology"/>
<comment type="subcellular location">
    <subcellularLocation>
        <location evidence="1">Cell outer membrane</location>
    </subcellularLocation>
</comment>
<name>A0ABS0I2K4_9BACT</name>
<dbReference type="Pfam" id="PF07980">
    <property type="entry name" value="SusD_RagB"/>
    <property type="match status" value="1"/>
</dbReference>
<dbReference type="PROSITE" id="PS51257">
    <property type="entry name" value="PROKAR_LIPOPROTEIN"/>
    <property type="match status" value="1"/>
</dbReference>
<evidence type="ECO:0000259" key="7">
    <source>
        <dbReference type="Pfam" id="PF07980"/>
    </source>
</evidence>
<dbReference type="CDD" id="cd08977">
    <property type="entry name" value="SusD"/>
    <property type="match status" value="1"/>
</dbReference>
<dbReference type="Proteomes" id="UP000618931">
    <property type="component" value="Unassembled WGS sequence"/>
</dbReference>
<keyword evidence="10" id="KW-1185">Reference proteome</keyword>
<evidence type="ECO:0000259" key="8">
    <source>
        <dbReference type="Pfam" id="PF14322"/>
    </source>
</evidence>
<dbReference type="EMBL" id="JADQDM010000003">
    <property type="protein sequence ID" value="MBF9221169.1"/>
    <property type="molecule type" value="Genomic_DNA"/>
</dbReference>
<protein>
    <submittedName>
        <fullName evidence="9">RagB/SusD family nutrient uptake outer membrane protein</fullName>
    </submittedName>
</protein>
<dbReference type="Gene3D" id="1.25.40.390">
    <property type="match status" value="1"/>
</dbReference>
<keyword evidence="3 6" id="KW-0732">Signal</keyword>
<organism evidence="9 10">
    <name type="scientific">Hymenobacter ruricola</name>
    <dbReference type="NCBI Taxonomy" id="2791023"/>
    <lineage>
        <taxon>Bacteria</taxon>
        <taxon>Pseudomonadati</taxon>
        <taxon>Bacteroidota</taxon>
        <taxon>Cytophagia</taxon>
        <taxon>Cytophagales</taxon>
        <taxon>Hymenobacteraceae</taxon>
        <taxon>Hymenobacter</taxon>
    </lineage>
</organism>
<dbReference type="RefSeq" id="WP_196292627.1">
    <property type="nucleotide sequence ID" value="NZ_JADQDM010000003.1"/>
</dbReference>
<evidence type="ECO:0000256" key="1">
    <source>
        <dbReference type="ARBA" id="ARBA00004442"/>
    </source>
</evidence>
<evidence type="ECO:0000256" key="4">
    <source>
        <dbReference type="ARBA" id="ARBA00023136"/>
    </source>
</evidence>
<dbReference type="Pfam" id="PF14322">
    <property type="entry name" value="SusD-like_3"/>
    <property type="match status" value="1"/>
</dbReference>
<comment type="similarity">
    <text evidence="2">Belongs to the SusD family.</text>
</comment>
<evidence type="ECO:0000313" key="9">
    <source>
        <dbReference type="EMBL" id="MBF9221169.1"/>
    </source>
</evidence>